<dbReference type="PANTHER" id="PTHR35008:SF8">
    <property type="entry name" value="ALCOHOL DEHYDROGENASE CYTOCHROME C SUBUNIT"/>
    <property type="match status" value="1"/>
</dbReference>
<reference evidence="7" key="2">
    <citation type="journal article" date="2021" name="Syst. Appl. Microbiol.">
        <title>Roseomonas hellenica sp. nov., isolated from roots of wild-growing Alkanna tinctoria.</title>
        <authorList>
            <person name="Rat A."/>
            <person name="Naranjo H.D."/>
            <person name="Lebbe L."/>
            <person name="Cnockaert M."/>
            <person name="Krigas N."/>
            <person name="Grigoriadou K."/>
            <person name="Maloupa E."/>
            <person name="Willems A."/>
        </authorList>
    </citation>
    <scope>NUCLEOTIDE SEQUENCE</scope>
    <source>
        <strain evidence="7">LMG 31231</strain>
    </source>
</reference>
<evidence type="ECO:0000256" key="5">
    <source>
        <dbReference type="SAM" id="SignalP"/>
    </source>
</evidence>
<gene>
    <name evidence="7" type="ORF">GXW76_22060</name>
</gene>
<dbReference type="EMBL" id="JAAEDM010000095">
    <property type="protein sequence ID" value="MBR0673872.1"/>
    <property type="molecule type" value="Genomic_DNA"/>
</dbReference>
<evidence type="ECO:0000259" key="6">
    <source>
        <dbReference type="PROSITE" id="PS51007"/>
    </source>
</evidence>
<keyword evidence="2 4" id="KW-0479">Metal-binding</keyword>
<keyword evidence="5" id="KW-0732">Signal</keyword>
<evidence type="ECO:0000313" key="8">
    <source>
        <dbReference type="Proteomes" id="UP001138751"/>
    </source>
</evidence>
<dbReference type="GO" id="GO:0046872">
    <property type="term" value="F:metal ion binding"/>
    <property type="evidence" value="ECO:0007669"/>
    <property type="project" value="UniProtKB-KW"/>
</dbReference>
<dbReference type="SUPFAM" id="SSF46626">
    <property type="entry name" value="Cytochrome c"/>
    <property type="match status" value="2"/>
</dbReference>
<proteinExistence type="predicted"/>
<evidence type="ECO:0000313" key="7">
    <source>
        <dbReference type="EMBL" id="MBR0673872.1"/>
    </source>
</evidence>
<comment type="caution">
    <text evidence="7">The sequence shown here is derived from an EMBL/GenBank/DDBJ whole genome shotgun (WGS) entry which is preliminary data.</text>
</comment>
<dbReference type="InterPro" id="IPR009056">
    <property type="entry name" value="Cyt_c-like_dom"/>
</dbReference>
<evidence type="ECO:0000256" key="3">
    <source>
        <dbReference type="ARBA" id="ARBA00023004"/>
    </source>
</evidence>
<evidence type="ECO:0000256" key="1">
    <source>
        <dbReference type="ARBA" id="ARBA00022617"/>
    </source>
</evidence>
<keyword evidence="3 4" id="KW-0408">Iron</keyword>
<feature type="domain" description="Cytochrome c" evidence="6">
    <location>
        <begin position="170"/>
        <end position="281"/>
    </location>
</feature>
<sequence length="284" mass="30107">MIRSLHAAMVAAALLLLPALPAAAQSDPVARGRYLVEAIGGCGNCHTPKGPQGDLPGMSLAGGFVFDEPPFRAVASNITPDPETGIGRWTDAQLARAIREGIRPDGSLIGPPMPFELYRGISDSDVAAMVAYLRTVAPVRNAVARSEYRIPLPPAYGPPVTNVPNPPADDQLARGAYLAGPLGHCTECHTPMLEDGRRDWSRRGAGGQQFPGPWGVSVARNITPDRRNGIGAWTDAQIGRAITHGVAADGRQMFPPMGYGYYARMTPGDLADLIAYLRSLPALP</sequence>
<dbReference type="InterPro" id="IPR036909">
    <property type="entry name" value="Cyt_c-like_dom_sf"/>
</dbReference>
<dbReference type="Proteomes" id="UP001138751">
    <property type="component" value="Unassembled WGS sequence"/>
</dbReference>
<name>A0A9X9X393_9PROT</name>
<dbReference type="PROSITE" id="PS51007">
    <property type="entry name" value="CYTC"/>
    <property type="match status" value="2"/>
</dbReference>
<dbReference type="AlphaFoldDB" id="A0A9X9X393"/>
<dbReference type="Gene3D" id="1.10.760.10">
    <property type="entry name" value="Cytochrome c-like domain"/>
    <property type="match status" value="2"/>
</dbReference>
<dbReference type="GO" id="GO:0009055">
    <property type="term" value="F:electron transfer activity"/>
    <property type="evidence" value="ECO:0007669"/>
    <property type="project" value="InterPro"/>
</dbReference>
<dbReference type="RefSeq" id="WP_211864270.1">
    <property type="nucleotide sequence ID" value="NZ_JAAEDM010000095.1"/>
</dbReference>
<feature type="chain" id="PRO_5040813539" evidence="5">
    <location>
        <begin position="25"/>
        <end position="284"/>
    </location>
</feature>
<keyword evidence="8" id="KW-1185">Reference proteome</keyword>
<keyword evidence="1 4" id="KW-0349">Heme</keyword>
<evidence type="ECO:0000256" key="4">
    <source>
        <dbReference type="PROSITE-ProRule" id="PRU00433"/>
    </source>
</evidence>
<protein>
    <submittedName>
        <fullName evidence="7">Cytochrome c</fullName>
    </submittedName>
</protein>
<dbReference type="Pfam" id="PF00034">
    <property type="entry name" value="Cytochrom_C"/>
    <property type="match status" value="2"/>
</dbReference>
<organism evidence="7 8">
    <name type="scientific">Neoroseomonas soli</name>
    <dbReference type="NCBI Taxonomy" id="1081025"/>
    <lineage>
        <taxon>Bacteria</taxon>
        <taxon>Pseudomonadati</taxon>
        <taxon>Pseudomonadota</taxon>
        <taxon>Alphaproteobacteria</taxon>
        <taxon>Acetobacterales</taxon>
        <taxon>Acetobacteraceae</taxon>
        <taxon>Neoroseomonas</taxon>
    </lineage>
</organism>
<evidence type="ECO:0000256" key="2">
    <source>
        <dbReference type="ARBA" id="ARBA00022723"/>
    </source>
</evidence>
<dbReference type="InterPro" id="IPR051459">
    <property type="entry name" value="Cytochrome_c-type_DH"/>
</dbReference>
<dbReference type="PANTHER" id="PTHR35008">
    <property type="entry name" value="BLL4482 PROTEIN-RELATED"/>
    <property type="match status" value="1"/>
</dbReference>
<accession>A0A9X9X393</accession>
<dbReference type="GO" id="GO:0020037">
    <property type="term" value="F:heme binding"/>
    <property type="evidence" value="ECO:0007669"/>
    <property type="project" value="InterPro"/>
</dbReference>
<feature type="signal peptide" evidence="5">
    <location>
        <begin position="1"/>
        <end position="24"/>
    </location>
</feature>
<feature type="domain" description="Cytochrome c" evidence="6">
    <location>
        <begin position="27"/>
        <end position="137"/>
    </location>
</feature>
<reference evidence="7" key="1">
    <citation type="submission" date="2020-01" db="EMBL/GenBank/DDBJ databases">
        <authorList>
            <person name="Rat A."/>
        </authorList>
    </citation>
    <scope>NUCLEOTIDE SEQUENCE</scope>
    <source>
        <strain evidence="7">LMG 31231</strain>
    </source>
</reference>